<feature type="binding site" evidence="5">
    <location>
        <position position="63"/>
    </location>
    <ligand>
        <name>molybdate</name>
        <dbReference type="ChEBI" id="CHEBI:36264"/>
    </ligand>
</feature>
<dbReference type="Pfam" id="PF13531">
    <property type="entry name" value="SBP_bac_11"/>
    <property type="match status" value="1"/>
</dbReference>
<dbReference type="PANTHER" id="PTHR30632:SF0">
    <property type="entry name" value="SULFATE-BINDING PROTEIN"/>
    <property type="match status" value="1"/>
</dbReference>
<feature type="binding site" evidence="5">
    <location>
        <position position="187"/>
    </location>
    <ligand>
        <name>molybdate</name>
        <dbReference type="ChEBI" id="CHEBI:36264"/>
    </ligand>
</feature>
<dbReference type="GO" id="GO:1901359">
    <property type="term" value="F:tungstate binding"/>
    <property type="evidence" value="ECO:0007669"/>
    <property type="project" value="UniProtKB-ARBA"/>
</dbReference>
<gene>
    <name evidence="6" type="ORF">HNQ94_002492</name>
</gene>
<keyword evidence="3 5" id="KW-0479">Metal-binding</keyword>
<feature type="binding site" evidence="5">
    <location>
        <position position="140"/>
    </location>
    <ligand>
        <name>molybdate</name>
        <dbReference type="ChEBI" id="CHEBI:36264"/>
    </ligand>
</feature>
<dbReference type="Proteomes" id="UP000581688">
    <property type="component" value="Unassembled WGS sequence"/>
</dbReference>
<dbReference type="GO" id="GO:0015689">
    <property type="term" value="P:molybdate ion transport"/>
    <property type="evidence" value="ECO:0007669"/>
    <property type="project" value="InterPro"/>
</dbReference>
<dbReference type="Gene3D" id="3.40.190.10">
    <property type="entry name" value="Periplasmic binding protein-like II"/>
    <property type="match status" value="2"/>
</dbReference>
<evidence type="ECO:0000313" key="7">
    <source>
        <dbReference type="Proteomes" id="UP000581688"/>
    </source>
</evidence>
<accession>A0A841Q6L5</accession>
<dbReference type="PIRSF" id="PIRSF004846">
    <property type="entry name" value="ModA"/>
    <property type="match status" value="1"/>
</dbReference>
<dbReference type="FunFam" id="3.40.190.10:FF:000035">
    <property type="entry name" value="Molybdate ABC transporter substrate-binding protein"/>
    <property type="match status" value="1"/>
</dbReference>
<dbReference type="PROSITE" id="PS51257">
    <property type="entry name" value="PROKAR_LIPOPROTEIN"/>
    <property type="match status" value="1"/>
</dbReference>
<dbReference type="GO" id="GO:0030973">
    <property type="term" value="F:molybdate ion binding"/>
    <property type="evidence" value="ECO:0007669"/>
    <property type="project" value="UniProtKB-ARBA"/>
</dbReference>
<evidence type="ECO:0000256" key="5">
    <source>
        <dbReference type="PIRSR" id="PIRSR004846-1"/>
    </source>
</evidence>
<keyword evidence="4" id="KW-0732">Signal</keyword>
<organism evidence="6 7">
    <name type="scientific">Salirhabdus euzebyi</name>
    <dbReference type="NCBI Taxonomy" id="394506"/>
    <lineage>
        <taxon>Bacteria</taxon>
        <taxon>Bacillati</taxon>
        <taxon>Bacillota</taxon>
        <taxon>Bacilli</taxon>
        <taxon>Bacillales</taxon>
        <taxon>Bacillaceae</taxon>
        <taxon>Salirhabdus</taxon>
    </lineage>
</organism>
<dbReference type="InterPro" id="IPR050682">
    <property type="entry name" value="ModA/WtpA"/>
</dbReference>
<evidence type="ECO:0000256" key="1">
    <source>
        <dbReference type="ARBA" id="ARBA00009175"/>
    </source>
</evidence>
<sequence>MNKYVSAWLLITIIFLSGCKSESETTNLTVSAASSMAESLQELKKQFEAEHPSIKITYNFGGTGTLRKQVEQGAPVDLFFMASETDYYTLKEKGFIEKGQAILSNRLVFIQDEDKEWNSFEQFLNTNEKLAIGTPEAVPAGTYSMKALQQLGSWDELQKRGRLMYAKDVQHVLTLVEEGAIPAGIVYYTDIQKAHNIKLVEKLDEGLYGSIDYFLAITSTNKATKHAADIFYQYVLQHLKLFESYQFQMNNELEKMVDE</sequence>
<keyword evidence="2 5" id="KW-0500">Molybdenum</keyword>
<dbReference type="InterPro" id="IPR005950">
    <property type="entry name" value="ModA"/>
</dbReference>
<dbReference type="SUPFAM" id="SSF53850">
    <property type="entry name" value="Periplasmic binding protein-like II"/>
    <property type="match status" value="1"/>
</dbReference>
<proteinExistence type="inferred from homology"/>
<dbReference type="RefSeq" id="WP_174496852.1">
    <property type="nucleotide sequence ID" value="NZ_CADDWK010000009.1"/>
</dbReference>
<reference evidence="6 7" key="1">
    <citation type="submission" date="2020-08" db="EMBL/GenBank/DDBJ databases">
        <title>Genomic Encyclopedia of Type Strains, Phase IV (KMG-IV): sequencing the most valuable type-strain genomes for metagenomic binning, comparative biology and taxonomic classification.</title>
        <authorList>
            <person name="Goeker M."/>
        </authorList>
    </citation>
    <scope>NUCLEOTIDE SEQUENCE [LARGE SCALE GENOMIC DNA]</scope>
    <source>
        <strain evidence="6 7">DSM 19612</strain>
    </source>
</reference>
<name>A0A841Q6L5_9BACI</name>
<comment type="caution">
    <text evidence="6">The sequence shown here is derived from an EMBL/GenBank/DDBJ whole genome shotgun (WGS) entry which is preliminary data.</text>
</comment>
<keyword evidence="7" id="KW-1185">Reference proteome</keyword>
<dbReference type="NCBIfam" id="TIGR01256">
    <property type="entry name" value="modA"/>
    <property type="match status" value="1"/>
</dbReference>
<dbReference type="AlphaFoldDB" id="A0A841Q6L5"/>
<dbReference type="PANTHER" id="PTHR30632">
    <property type="entry name" value="MOLYBDATE-BINDING PERIPLASMIC PROTEIN"/>
    <property type="match status" value="1"/>
</dbReference>
<feature type="binding site" evidence="5">
    <location>
        <position position="169"/>
    </location>
    <ligand>
        <name>molybdate</name>
        <dbReference type="ChEBI" id="CHEBI:36264"/>
    </ligand>
</feature>
<evidence type="ECO:0000256" key="3">
    <source>
        <dbReference type="ARBA" id="ARBA00022723"/>
    </source>
</evidence>
<evidence type="ECO:0000256" key="2">
    <source>
        <dbReference type="ARBA" id="ARBA00022505"/>
    </source>
</evidence>
<protein>
    <submittedName>
        <fullName evidence="6">Molybdate transport system substrate-binding protein</fullName>
    </submittedName>
</protein>
<comment type="similarity">
    <text evidence="1">Belongs to the bacterial solute-binding protein ModA family.</text>
</comment>
<dbReference type="GO" id="GO:0046872">
    <property type="term" value="F:metal ion binding"/>
    <property type="evidence" value="ECO:0007669"/>
    <property type="project" value="UniProtKB-KW"/>
</dbReference>
<evidence type="ECO:0000313" key="6">
    <source>
        <dbReference type="EMBL" id="MBB6454041.1"/>
    </source>
</evidence>
<feature type="binding site" evidence="5">
    <location>
        <position position="35"/>
    </location>
    <ligand>
        <name>molybdate</name>
        <dbReference type="ChEBI" id="CHEBI:36264"/>
    </ligand>
</feature>
<evidence type="ECO:0000256" key="4">
    <source>
        <dbReference type="ARBA" id="ARBA00022729"/>
    </source>
</evidence>
<dbReference type="EMBL" id="JACHGH010000007">
    <property type="protein sequence ID" value="MBB6454041.1"/>
    <property type="molecule type" value="Genomic_DNA"/>
</dbReference>